<dbReference type="EMBL" id="JAIW01000002">
    <property type="protein sequence ID" value="KLE11779.1"/>
    <property type="molecule type" value="Genomic_DNA"/>
</dbReference>
<dbReference type="Gene3D" id="3.40.50.2000">
    <property type="entry name" value="Glycogen Phosphorylase B"/>
    <property type="match status" value="2"/>
</dbReference>
<organism evidence="2 3">
    <name type="scientific">Aliarcobacter butzleri L355</name>
    <dbReference type="NCBI Taxonomy" id="1447263"/>
    <lineage>
        <taxon>Bacteria</taxon>
        <taxon>Pseudomonadati</taxon>
        <taxon>Campylobacterota</taxon>
        <taxon>Epsilonproteobacteria</taxon>
        <taxon>Campylobacterales</taxon>
        <taxon>Arcobacteraceae</taxon>
        <taxon>Aliarcobacter</taxon>
    </lineage>
</organism>
<evidence type="ECO:0000313" key="3">
    <source>
        <dbReference type="Proteomes" id="UP000035154"/>
    </source>
</evidence>
<dbReference type="GO" id="GO:0016757">
    <property type="term" value="F:glycosyltransferase activity"/>
    <property type="evidence" value="ECO:0007669"/>
    <property type="project" value="InterPro"/>
</dbReference>
<evidence type="ECO:0000313" key="2">
    <source>
        <dbReference type="EMBL" id="KLE11779.1"/>
    </source>
</evidence>
<dbReference type="InterPro" id="IPR050194">
    <property type="entry name" value="Glycosyltransferase_grp1"/>
</dbReference>
<sequence length="320" mass="36757">MKRIHIYFNYKHTDKPWGGANNFNRLLHKKLSENDDFVLEEKISKSTDIIFMNGTSNGASIDKNQGTVTYRQFKKFKASGAKVVIRSINLKQHAHGHHPLSAWKDYWTIKMLNEADFVIFQSDYQRNFFLGAGFDNMNNTVIHNGANGELFCFNNRTNSLNKKIKLISTVAGARPTKNLKLLSDVSLIDDIEIYHVGDWNQSLDPKNIKLLGKKTHEEMTEIYKSMDSFIHLAIKDPCPNAIFEAILSGLPVVYYPNQTSSSEIVKDNGTPLVLNDYKKTFGNLRELYPKIVQSIEQTRYYYSIDRAVEDYIVNLKKVCQ</sequence>
<dbReference type="PANTHER" id="PTHR45947:SF3">
    <property type="entry name" value="SULFOQUINOVOSYL TRANSFERASE SQD2"/>
    <property type="match status" value="1"/>
</dbReference>
<dbReference type="SUPFAM" id="SSF53756">
    <property type="entry name" value="UDP-Glycosyltransferase/glycogen phosphorylase"/>
    <property type="match status" value="1"/>
</dbReference>
<dbReference type="Pfam" id="PF00534">
    <property type="entry name" value="Glycos_transf_1"/>
    <property type="match status" value="1"/>
</dbReference>
<dbReference type="RefSeq" id="WP_046997602.1">
    <property type="nucleotide sequence ID" value="NZ_JAIW01000002.1"/>
</dbReference>
<protein>
    <recommendedName>
        <fullName evidence="1">Glycosyl transferase family 1 domain-containing protein</fullName>
    </recommendedName>
</protein>
<dbReference type="PATRIC" id="fig|1447263.3.peg.15"/>
<comment type="caution">
    <text evidence="2">The sequence shown here is derived from an EMBL/GenBank/DDBJ whole genome shotgun (WGS) entry which is preliminary data.</text>
</comment>
<dbReference type="PANTHER" id="PTHR45947">
    <property type="entry name" value="SULFOQUINOVOSYL TRANSFERASE SQD2"/>
    <property type="match status" value="1"/>
</dbReference>
<accession>A0A0G9KYS8</accession>
<gene>
    <name evidence="2" type="ORF">AF80_00075</name>
</gene>
<dbReference type="Proteomes" id="UP000035154">
    <property type="component" value="Unassembled WGS sequence"/>
</dbReference>
<feature type="domain" description="Glycosyl transferase family 1" evidence="1">
    <location>
        <begin position="205"/>
        <end position="275"/>
    </location>
</feature>
<reference evidence="2 3" key="1">
    <citation type="submission" date="2014-01" db="EMBL/GenBank/DDBJ databases">
        <title>Development of a Comparative Genomic Fingerprinting Assay for High Resolution Genotyping of Arcobacter butzleri.</title>
        <authorList>
            <person name="Webb A.L."/>
            <person name="Inglis G.D."/>
            <person name="Kruczkiewicz P."/>
            <person name="Selinger L.B."/>
            <person name="Taboada E.N."/>
        </authorList>
    </citation>
    <scope>NUCLEOTIDE SEQUENCE [LARGE SCALE GENOMIC DNA]</scope>
    <source>
        <strain evidence="2 3">L355</strain>
    </source>
</reference>
<dbReference type="InterPro" id="IPR001296">
    <property type="entry name" value="Glyco_trans_1"/>
</dbReference>
<name>A0A0G9KYS8_9BACT</name>
<evidence type="ECO:0000259" key="1">
    <source>
        <dbReference type="Pfam" id="PF00534"/>
    </source>
</evidence>
<proteinExistence type="predicted"/>
<dbReference type="AlphaFoldDB" id="A0A0G9KYS8"/>